<evidence type="ECO:0000256" key="1">
    <source>
        <dbReference type="PROSITE-ProRule" id="PRU00182"/>
    </source>
</evidence>
<dbReference type="RefSeq" id="WP_311634902.1">
    <property type="nucleotide sequence ID" value="NZ_JAVRFF010000011.1"/>
</dbReference>
<dbReference type="Gene3D" id="1.10.10.650">
    <property type="entry name" value="RuvA domain 2-like"/>
    <property type="match status" value="1"/>
</dbReference>
<dbReference type="InterPro" id="IPR044146">
    <property type="entry name" value="S1_Tex"/>
</dbReference>
<dbReference type="Gene3D" id="3.30.420.140">
    <property type="entry name" value="YqgF/RNase H-like domain"/>
    <property type="match status" value="1"/>
</dbReference>
<dbReference type="SMART" id="SM00316">
    <property type="entry name" value="S1"/>
    <property type="match status" value="1"/>
</dbReference>
<dbReference type="InterPro" id="IPR055179">
    <property type="entry name" value="Tex-like_central_region"/>
</dbReference>
<dbReference type="Pfam" id="PF16921">
    <property type="entry name" value="Tex_YqgF"/>
    <property type="match status" value="1"/>
</dbReference>
<dbReference type="InterPro" id="IPR023323">
    <property type="entry name" value="Tex-like_dom_sf"/>
</dbReference>
<evidence type="ECO:0000259" key="3">
    <source>
        <dbReference type="PROSITE" id="PS50126"/>
    </source>
</evidence>
<sequence length="813" mass="87410">MTTPGSLETGSIEGRIAEELGVRERQVRAAVELLDGGSTVPFIARYRKEATEMLDDAQLRTLEERLRYLRELEERRTAILESVREQGKLTEDLEARIRGAETKARLEDIYLPFKPKRRTKAQIAREAGLEPLAEGLLGDPTVAPLTAAAAFVDADKGVADPQAALDGARAILTERFSEDADLIGELRERMWVRGRLAAKVREGKEEAGAKFADYFDFAEPFTDLPSHRILAMLRGEKEEVLDLVLEPEEATEGPSSYEGVVAHRFGVADRGRPGDKWLQDTVRWAWRTRILVHLGLDLRLRLRTAAEDDAVQVFAANLRDLLLAAPAGTRATLGLDPGFRTGVKVAVVDATGKVVATDVIHPHVPANRWDEAIAKLARLAAAHAVELVAIGNGTASRETDKLAGELITRHPELNLTKVMVSEAGASVYSASAFASQELPDMDVSLRGAVSIARRLQDPLAELVKIDPKSIGVGQYQHDLSEVKLSRSLDAVVEDCVNGVGVDVNTASAPLLARVSGITSGLAENIVAHRDANGPFTGRRQLKDVSRLGPKAYEQCAGFLRIRGGDPLDASSVHPEAYPVVRRMVKTSGQEVGALIGNTSVLRSLKPDDFVDETFGLPTVSDILKELEKPGRDPRPAFRTATFKEGVEKLSDLESGMVLEGVVTNVAAFGAFVDIGVHQDGLVHVSAMSRTFVKDPRDVVKPGDIVKVKVLDVDIPRKRVSLTLRLDDEAAPQDGGDGRPQRGGRGGGRPPQQRQRQQQGGGGGNGGGAKGAGGKGGDRGGRGGGQRQAAPPANSAMADALRRAGLVDPKNGRR</sequence>
<evidence type="ECO:0000256" key="2">
    <source>
        <dbReference type="SAM" id="MobiDB-lite"/>
    </source>
</evidence>
<feature type="compositionally biased region" description="Low complexity" evidence="2">
    <location>
        <begin position="786"/>
        <end position="798"/>
    </location>
</feature>
<proteinExistence type="predicted"/>
<dbReference type="InterPro" id="IPR032639">
    <property type="entry name" value="Tex_YqgF"/>
</dbReference>
<dbReference type="InterPro" id="IPR006641">
    <property type="entry name" value="YqgF/RNaseH-like_dom"/>
</dbReference>
<keyword evidence="1" id="KW-0694">RNA-binding</keyword>
<dbReference type="InterPro" id="IPR012340">
    <property type="entry name" value="NA-bd_OB-fold"/>
</dbReference>
<dbReference type="InterPro" id="IPR023319">
    <property type="entry name" value="Tex-like_HTH_dom_sf"/>
</dbReference>
<dbReference type="InterPro" id="IPR012337">
    <property type="entry name" value="RNaseH-like_sf"/>
</dbReference>
<protein>
    <submittedName>
        <fullName evidence="4">Tex family protein</fullName>
    </submittedName>
</protein>
<dbReference type="Pfam" id="PF09371">
    <property type="entry name" value="Tex_N"/>
    <property type="match status" value="1"/>
</dbReference>
<dbReference type="CDD" id="cd05685">
    <property type="entry name" value="S1_Tex"/>
    <property type="match status" value="1"/>
</dbReference>
<dbReference type="PROSITE" id="PS50889">
    <property type="entry name" value="S4"/>
    <property type="match status" value="1"/>
</dbReference>
<dbReference type="Pfam" id="PF17674">
    <property type="entry name" value="HHH_9"/>
    <property type="match status" value="1"/>
</dbReference>
<dbReference type="InterPro" id="IPR037027">
    <property type="entry name" value="YqgF/RNaseH-like_dom_sf"/>
</dbReference>
<dbReference type="Gene3D" id="1.10.150.310">
    <property type="entry name" value="Tex RuvX-like domain-like"/>
    <property type="match status" value="1"/>
</dbReference>
<dbReference type="SUPFAM" id="SSF50249">
    <property type="entry name" value="Nucleic acid-binding proteins"/>
    <property type="match status" value="1"/>
</dbReference>
<dbReference type="SMART" id="SM00732">
    <property type="entry name" value="YqgFc"/>
    <property type="match status" value="1"/>
</dbReference>
<feature type="region of interest" description="Disordered" evidence="2">
    <location>
        <begin position="724"/>
        <end position="813"/>
    </location>
</feature>
<feature type="domain" description="S1 motif" evidence="3">
    <location>
        <begin position="655"/>
        <end position="724"/>
    </location>
</feature>
<dbReference type="Pfam" id="PF00575">
    <property type="entry name" value="S1"/>
    <property type="match status" value="1"/>
</dbReference>
<dbReference type="InterPro" id="IPR050437">
    <property type="entry name" value="Ribos_protein_bS1-like"/>
</dbReference>
<dbReference type="InterPro" id="IPR003029">
    <property type="entry name" value="S1_domain"/>
</dbReference>
<evidence type="ECO:0000313" key="5">
    <source>
        <dbReference type="Proteomes" id="UP001180489"/>
    </source>
</evidence>
<evidence type="ECO:0000313" key="4">
    <source>
        <dbReference type="EMBL" id="MDT0472741.1"/>
    </source>
</evidence>
<dbReference type="SUPFAM" id="SSF53098">
    <property type="entry name" value="Ribonuclease H-like"/>
    <property type="match status" value="1"/>
</dbReference>
<dbReference type="PANTHER" id="PTHR10724:SF10">
    <property type="entry name" value="S1 RNA-BINDING DOMAIN-CONTAINING PROTEIN 1"/>
    <property type="match status" value="1"/>
</dbReference>
<dbReference type="InterPro" id="IPR010994">
    <property type="entry name" value="RuvA_2-like"/>
</dbReference>
<dbReference type="Gene3D" id="1.10.3500.10">
    <property type="entry name" value="Tex N-terminal region-like"/>
    <property type="match status" value="1"/>
</dbReference>
<reference evidence="4" key="1">
    <citation type="submission" date="2024-05" db="EMBL/GenBank/DDBJ databases">
        <title>30 novel species of actinomycetes from the DSMZ collection.</title>
        <authorList>
            <person name="Nouioui I."/>
        </authorList>
    </citation>
    <scope>NUCLEOTIDE SEQUENCE</scope>
    <source>
        <strain evidence="4">DSM 41014</strain>
    </source>
</reference>
<gene>
    <name evidence="4" type="ORF">RM863_11440</name>
</gene>
<feature type="compositionally biased region" description="Gly residues" evidence="2">
    <location>
        <begin position="758"/>
        <end position="774"/>
    </location>
</feature>
<dbReference type="PANTHER" id="PTHR10724">
    <property type="entry name" value="30S RIBOSOMAL PROTEIN S1"/>
    <property type="match status" value="1"/>
</dbReference>
<keyword evidence="5" id="KW-1185">Reference proteome</keyword>
<dbReference type="Pfam" id="PF22706">
    <property type="entry name" value="Tex_central_region"/>
    <property type="match status" value="1"/>
</dbReference>
<organism evidence="4 5">
    <name type="scientific">Streptomyces hintoniae</name>
    <dbReference type="NCBI Taxonomy" id="3075521"/>
    <lineage>
        <taxon>Bacteria</taxon>
        <taxon>Bacillati</taxon>
        <taxon>Actinomycetota</taxon>
        <taxon>Actinomycetes</taxon>
        <taxon>Kitasatosporales</taxon>
        <taxon>Streptomycetaceae</taxon>
        <taxon>Streptomyces</taxon>
    </lineage>
</organism>
<dbReference type="InterPro" id="IPR018974">
    <property type="entry name" value="Tex-like_N"/>
</dbReference>
<dbReference type="InterPro" id="IPR041692">
    <property type="entry name" value="HHH_9"/>
</dbReference>
<dbReference type="Proteomes" id="UP001180489">
    <property type="component" value="Unassembled WGS sequence"/>
</dbReference>
<accession>A0ABU2UIF1</accession>
<dbReference type="PROSITE" id="PS50126">
    <property type="entry name" value="S1"/>
    <property type="match status" value="1"/>
</dbReference>
<dbReference type="EMBL" id="JAVRFF010000011">
    <property type="protein sequence ID" value="MDT0472741.1"/>
    <property type="molecule type" value="Genomic_DNA"/>
</dbReference>
<dbReference type="SUPFAM" id="SSF47781">
    <property type="entry name" value="RuvA domain 2-like"/>
    <property type="match status" value="2"/>
</dbReference>
<dbReference type="SUPFAM" id="SSF158832">
    <property type="entry name" value="Tex N-terminal region-like"/>
    <property type="match status" value="1"/>
</dbReference>
<dbReference type="Gene3D" id="2.40.50.140">
    <property type="entry name" value="Nucleic acid-binding proteins"/>
    <property type="match status" value="1"/>
</dbReference>
<name>A0ABU2UIF1_9ACTN</name>
<dbReference type="Pfam" id="PF12836">
    <property type="entry name" value="HHH_3"/>
    <property type="match status" value="1"/>
</dbReference>
<comment type="caution">
    <text evidence="4">The sequence shown here is derived from an EMBL/GenBank/DDBJ whole genome shotgun (WGS) entry which is preliminary data.</text>
</comment>